<name>A0A2N0H7L8_9SPHN</name>
<dbReference type="Gene3D" id="3.40.50.300">
    <property type="entry name" value="P-loop containing nucleotide triphosphate hydrolases"/>
    <property type="match status" value="1"/>
</dbReference>
<dbReference type="EMBL" id="PHUF01000004">
    <property type="protein sequence ID" value="PKB14938.1"/>
    <property type="molecule type" value="Genomic_DNA"/>
</dbReference>
<organism evidence="1 2">
    <name type="scientific">Novosphingobium kunmingense</name>
    <dbReference type="NCBI Taxonomy" id="1211806"/>
    <lineage>
        <taxon>Bacteria</taxon>
        <taxon>Pseudomonadati</taxon>
        <taxon>Pseudomonadota</taxon>
        <taxon>Alphaproteobacteria</taxon>
        <taxon>Sphingomonadales</taxon>
        <taxon>Sphingomonadaceae</taxon>
        <taxon>Novosphingobium</taxon>
    </lineage>
</organism>
<evidence type="ECO:0000313" key="2">
    <source>
        <dbReference type="Proteomes" id="UP000232587"/>
    </source>
</evidence>
<proteinExistence type="predicted"/>
<dbReference type="SUPFAM" id="SSF52540">
    <property type="entry name" value="P-loop containing nucleoside triphosphate hydrolases"/>
    <property type="match status" value="1"/>
</dbReference>
<keyword evidence="2" id="KW-1185">Reference proteome</keyword>
<evidence type="ECO:0000313" key="1">
    <source>
        <dbReference type="EMBL" id="PKB14938.1"/>
    </source>
</evidence>
<accession>A0A2N0H7L8</accession>
<gene>
    <name evidence="1" type="ORF">B0I00_2540</name>
</gene>
<dbReference type="Proteomes" id="UP000232587">
    <property type="component" value="Unassembled WGS sequence"/>
</dbReference>
<protein>
    <recommendedName>
        <fullName evidence="3">DUF1611 domain-containing protein</fullName>
    </recommendedName>
</protein>
<evidence type="ECO:0008006" key="3">
    <source>
        <dbReference type="Google" id="ProtNLM"/>
    </source>
</evidence>
<dbReference type="InterPro" id="IPR027417">
    <property type="entry name" value="P-loop_NTPase"/>
</dbReference>
<comment type="caution">
    <text evidence="1">The sequence shown here is derived from an EMBL/GenBank/DDBJ whole genome shotgun (WGS) entry which is preliminary data.</text>
</comment>
<dbReference type="AlphaFoldDB" id="A0A2N0H7L8"/>
<sequence length="371" mass="38895">MYKVIGGVRAAPTECDEREAGPRNLLRRSRLKSAKCAFTTRRVDFSVATNLVRDGTPRAGDLVLAAVTSIGKHTRLESPQGRRMHLYEGDEIIVAYGARYAPDQFEASVPDGLGECDLVASGGVAAHVIARHAATGRPTRIAPIGLIADKHGDVLNLARFALPDCEIPLSAPRVVVIAGSTMNAGKTTTASSLIYGLSRAGLIVEAAKVTGTGSGLDVWSMLDSGARSVHDFTDMGHASTAGLDLTTIESIALSLIAHCAASRPDVVVIEVADGLFQRETGALLESARFRAAIDGIVFAAGDALSAVGGRDWLELRGHRILGISGQVSASPLASREAEARLGLPVYTKACLRNREIAPQIAFAADPVCLVG</sequence>
<reference evidence="1 2" key="1">
    <citation type="submission" date="2017-11" db="EMBL/GenBank/DDBJ databases">
        <title>Genomic Encyclopedia of Type Strains, Phase III (KMG-III): the genomes of soil and plant-associated and newly described type strains.</title>
        <authorList>
            <person name="Whitman W."/>
        </authorList>
    </citation>
    <scope>NUCLEOTIDE SEQUENCE [LARGE SCALE GENOMIC DNA]</scope>
    <source>
        <strain evidence="1 2">CGMCC 1.12274</strain>
    </source>
</reference>